<dbReference type="PANTHER" id="PTHR34203">
    <property type="entry name" value="METHYLTRANSFERASE, FKBM FAMILY PROTEIN"/>
    <property type="match status" value="1"/>
</dbReference>
<proteinExistence type="predicted"/>
<evidence type="ECO:0000313" key="4">
    <source>
        <dbReference type="Proteomes" id="UP000031599"/>
    </source>
</evidence>
<dbReference type="InterPro" id="IPR052514">
    <property type="entry name" value="SAM-dependent_MTase"/>
</dbReference>
<evidence type="ECO:0000259" key="2">
    <source>
        <dbReference type="Pfam" id="PF05050"/>
    </source>
</evidence>
<dbReference type="PANTHER" id="PTHR34203:SF15">
    <property type="entry name" value="SLL1173 PROTEIN"/>
    <property type="match status" value="1"/>
</dbReference>
<dbReference type="GO" id="GO:0008168">
    <property type="term" value="F:methyltransferase activity"/>
    <property type="evidence" value="ECO:0007669"/>
    <property type="project" value="UniProtKB-KW"/>
</dbReference>
<evidence type="ECO:0000256" key="1">
    <source>
        <dbReference type="SAM" id="MobiDB-lite"/>
    </source>
</evidence>
<dbReference type="SUPFAM" id="SSF53335">
    <property type="entry name" value="S-adenosyl-L-methionine-dependent methyltransferases"/>
    <property type="match status" value="1"/>
</dbReference>
<reference evidence="3 4" key="1">
    <citation type="submission" date="2014-12" db="EMBL/GenBank/DDBJ databases">
        <title>Genome assembly of Enhygromyxa salina DSM 15201.</title>
        <authorList>
            <person name="Sharma G."/>
            <person name="Subramanian S."/>
        </authorList>
    </citation>
    <scope>NUCLEOTIDE SEQUENCE [LARGE SCALE GENOMIC DNA]</scope>
    <source>
        <strain evidence="3 4">DSM 15201</strain>
    </source>
</reference>
<dbReference type="Proteomes" id="UP000031599">
    <property type="component" value="Unassembled WGS sequence"/>
</dbReference>
<organism evidence="3 4">
    <name type="scientific">Enhygromyxa salina</name>
    <dbReference type="NCBI Taxonomy" id="215803"/>
    <lineage>
        <taxon>Bacteria</taxon>
        <taxon>Pseudomonadati</taxon>
        <taxon>Myxococcota</taxon>
        <taxon>Polyangia</taxon>
        <taxon>Nannocystales</taxon>
        <taxon>Nannocystaceae</taxon>
        <taxon>Enhygromyxa</taxon>
    </lineage>
</organism>
<dbReference type="Pfam" id="PF05050">
    <property type="entry name" value="Methyltransf_21"/>
    <property type="match status" value="1"/>
</dbReference>
<dbReference type="InterPro" id="IPR029063">
    <property type="entry name" value="SAM-dependent_MTases_sf"/>
</dbReference>
<dbReference type="CDD" id="cd02440">
    <property type="entry name" value="AdoMet_MTases"/>
    <property type="match status" value="1"/>
</dbReference>
<protein>
    <submittedName>
        <fullName evidence="3">Methyltransferase, FkbM family domain protein</fullName>
    </submittedName>
</protein>
<keyword evidence="3" id="KW-0489">Methyltransferase</keyword>
<evidence type="ECO:0000313" key="3">
    <source>
        <dbReference type="EMBL" id="KIG16381.1"/>
    </source>
</evidence>
<sequence length="302" mass="32567">MAACSSPDTSKPKSAEATPAAAPDPSPMATVEVDPNTPVEVQGSRMYLNPDDAIISKIIARDHIWEPRETMLFRAAIGPGDVVIDVGANIGYYTLLAARTVGDAGHVFAFEPDPEAFAILERNVKLNGYENVTLVPKALGATDGTLQLYLHRTNRGDHRIYDPSGKRESVDIQMIRLDDFLVDHAGPVDFIKIDTQGAECKILAGAAATLRAHAETAIVMEFSPKFLAEIGDDAATCLGELSALGYSFEDILEWEQRIAPSTPAALLAAYPASKKAFTNLFLPARQPRHDRTAAIAKARQPS</sequence>
<feature type="domain" description="Methyltransferase FkbM" evidence="2">
    <location>
        <begin position="85"/>
        <end position="248"/>
    </location>
</feature>
<dbReference type="InterPro" id="IPR006342">
    <property type="entry name" value="FkbM_mtfrase"/>
</dbReference>
<feature type="region of interest" description="Disordered" evidence="1">
    <location>
        <begin position="1"/>
        <end position="34"/>
    </location>
</feature>
<gene>
    <name evidence="3" type="ORF">DB30_04548</name>
</gene>
<dbReference type="Gene3D" id="3.40.50.150">
    <property type="entry name" value="Vaccinia Virus protein VP39"/>
    <property type="match status" value="1"/>
</dbReference>
<comment type="caution">
    <text evidence="3">The sequence shown here is derived from an EMBL/GenBank/DDBJ whole genome shotgun (WGS) entry which is preliminary data.</text>
</comment>
<accession>A0A0C2CZH8</accession>
<dbReference type="NCBIfam" id="TIGR01444">
    <property type="entry name" value="fkbM_fam"/>
    <property type="match status" value="1"/>
</dbReference>
<keyword evidence="3" id="KW-0808">Transferase</keyword>
<dbReference type="AlphaFoldDB" id="A0A0C2CZH8"/>
<name>A0A0C2CZH8_9BACT</name>
<dbReference type="EMBL" id="JMCC02000039">
    <property type="protein sequence ID" value="KIG16381.1"/>
    <property type="molecule type" value="Genomic_DNA"/>
</dbReference>
<dbReference type="GO" id="GO:0032259">
    <property type="term" value="P:methylation"/>
    <property type="evidence" value="ECO:0007669"/>
    <property type="project" value="UniProtKB-KW"/>
</dbReference>